<proteinExistence type="inferred from homology"/>
<keyword evidence="15" id="KW-1185">Reference proteome</keyword>
<dbReference type="CDD" id="cd06229">
    <property type="entry name" value="M14_Endopeptidase_I"/>
    <property type="match status" value="1"/>
</dbReference>
<evidence type="ECO:0000313" key="15">
    <source>
        <dbReference type="Proteomes" id="UP000761411"/>
    </source>
</evidence>
<evidence type="ECO:0000256" key="8">
    <source>
        <dbReference type="ARBA" id="ARBA00023049"/>
    </source>
</evidence>
<evidence type="ECO:0000256" key="6">
    <source>
        <dbReference type="ARBA" id="ARBA00022801"/>
    </source>
</evidence>
<feature type="compositionally biased region" description="Acidic residues" evidence="11">
    <location>
        <begin position="138"/>
        <end position="161"/>
    </location>
</feature>
<dbReference type="PROSITE" id="PS00132">
    <property type="entry name" value="CARBOXYPEPT_ZN_1"/>
    <property type="match status" value="1"/>
</dbReference>
<dbReference type="PROSITE" id="PS52035">
    <property type="entry name" value="PEPTIDASE_M14"/>
    <property type="match status" value="1"/>
</dbReference>
<evidence type="ECO:0000256" key="2">
    <source>
        <dbReference type="ARBA" id="ARBA00005988"/>
    </source>
</evidence>
<keyword evidence="5" id="KW-0677">Repeat</keyword>
<dbReference type="PRINTS" id="PR00765">
    <property type="entry name" value="CRBOXYPTASEA"/>
</dbReference>
<dbReference type="InterPro" id="IPR018337">
    <property type="entry name" value="Cell_wall/Cho-bd_repeat"/>
</dbReference>
<evidence type="ECO:0000256" key="12">
    <source>
        <dbReference type="SAM" id="SignalP"/>
    </source>
</evidence>
<protein>
    <recommendedName>
        <fullName evidence="13">Peptidase M14 domain-containing protein</fullName>
    </recommendedName>
</protein>
<evidence type="ECO:0000256" key="1">
    <source>
        <dbReference type="ARBA" id="ARBA00001947"/>
    </source>
</evidence>
<dbReference type="PANTHER" id="PTHR11705">
    <property type="entry name" value="PROTEASE FAMILY M14 CARBOXYPEPTIDASE A,B"/>
    <property type="match status" value="1"/>
</dbReference>
<dbReference type="AlphaFoldDB" id="A0A944GYP5"/>
<evidence type="ECO:0000256" key="5">
    <source>
        <dbReference type="ARBA" id="ARBA00022737"/>
    </source>
</evidence>
<sequence length="650" mass="72499">MRKIAAISLSFMLAFPSIAGAVTLEGISADGTVSGQSASESNEKTAEETAPSIQDSGNETGIPESSGGETLDTGEGTTDPVEGETPNPGEGTTDPVEGETPDPGEGTADPVEGETDPVEEPAEPETPAEPVEGAPSDEPVDGETPEEPVGENPAEEETPEEPEAKNGWSLEDGQWFYYVEDELARGWILDNGKWYYLNPENGVMVTGWISYGGKRYYLDRSGAMAVGWLHLGGKRYYMDSTGAMVTEKWILDGGKWYYLGKYGVMHKGWLLYGKHWYYLESTGAMKTGWLYYDSSWFYLMPKTGMMARGWFMDSQKWYYAYSYGNLAQNTIVEGRYRVGQSGVWLPEIVNPRQTYTYERMVADINSLKKHYPYLITTEVIGKSVDGRDLHAIKVGNGSKEIFINGSHHAREHMTTNLLMEMIDEYSKSYADGTTFSGYNTRKLLNNVSIWFVPMVNPDGVTLVQKGHLSAKNPNYVLMLNNNSRDFSSWKANIRGVDLNRQYPADWATIANNTGKPSPQNYKGTKPLSEPEALAVYEFTKRHQFKTGVAYHSSGQILYWYFKQAGSIYNRDYLLALKYSSMTGYSLVKPVTNPSGGGFTDWFIQDMKMPGFTPEISPFTYGKPVPLSNYDRIWSENKAAGLMLAEDASRR</sequence>
<reference evidence="14 15" key="1">
    <citation type="journal article" date="2021" name="Microorganisms">
        <title>Bacterial Dimethylsulfoniopropionate Biosynthesis in the East China Sea.</title>
        <authorList>
            <person name="Liu J."/>
            <person name="Zhang Y."/>
            <person name="Liu J."/>
            <person name="Zhong H."/>
            <person name="Williams B.T."/>
            <person name="Zheng Y."/>
            <person name="Curson A.R.J."/>
            <person name="Sun C."/>
            <person name="Sun H."/>
            <person name="Song D."/>
            <person name="Wagner Mackenzie B."/>
            <person name="Bermejo Martinez A."/>
            <person name="Todd J.D."/>
            <person name="Zhang X.H."/>
        </authorList>
    </citation>
    <scope>NUCLEOTIDE SEQUENCE [LARGE SCALE GENOMIC DNA]</scope>
    <source>
        <strain evidence="14 15">ESS08</strain>
    </source>
</reference>
<feature type="compositionally biased region" description="Acidic residues" evidence="11">
    <location>
        <begin position="111"/>
        <end position="123"/>
    </location>
</feature>
<feature type="compositionally biased region" description="Polar residues" evidence="11">
    <location>
        <begin position="31"/>
        <end position="40"/>
    </location>
</feature>
<feature type="active site" description="Proton donor/acceptor" evidence="10">
    <location>
        <position position="614"/>
    </location>
</feature>
<dbReference type="Pfam" id="PF00246">
    <property type="entry name" value="Peptidase_M14"/>
    <property type="match status" value="1"/>
</dbReference>
<dbReference type="SUPFAM" id="SSF69360">
    <property type="entry name" value="Cell wall binding repeat"/>
    <property type="match status" value="1"/>
</dbReference>
<dbReference type="Gene3D" id="3.40.630.10">
    <property type="entry name" value="Zn peptidases"/>
    <property type="match status" value="1"/>
</dbReference>
<dbReference type="Pfam" id="PF01473">
    <property type="entry name" value="Choline_bind_1"/>
    <property type="match status" value="2"/>
</dbReference>
<dbReference type="InterPro" id="IPR000834">
    <property type="entry name" value="Peptidase_M14"/>
</dbReference>
<dbReference type="EMBL" id="QTKX01000002">
    <property type="protein sequence ID" value="MBS8265746.1"/>
    <property type="molecule type" value="Genomic_DNA"/>
</dbReference>
<feature type="compositionally biased region" description="Low complexity" evidence="11">
    <location>
        <begin position="67"/>
        <end position="79"/>
    </location>
</feature>
<comment type="cofactor">
    <cofactor evidence="1">
        <name>Zn(2+)</name>
        <dbReference type="ChEBI" id="CHEBI:29105"/>
    </cofactor>
</comment>
<evidence type="ECO:0000313" key="14">
    <source>
        <dbReference type="EMBL" id="MBS8265746.1"/>
    </source>
</evidence>
<evidence type="ECO:0000256" key="9">
    <source>
        <dbReference type="PROSITE-ProRule" id="PRU00591"/>
    </source>
</evidence>
<evidence type="ECO:0000256" key="4">
    <source>
        <dbReference type="ARBA" id="ARBA00022723"/>
    </source>
</evidence>
<keyword evidence="8" id="KW-0482">Metalloprotease</keyword>
<evidence type="ECO:0000259" key="13">
    <source>
        <dbReference type="PROSITE" id="PS52035"/>
    </source>
</evidence>
<dbReference type="Pfam" id="PF19127">
    <property type="entry name" value="Choline_bind_3"/>
    <property type="match status" value="2"/>
</dbReference>
<organism evidence="14 15">
    <name type="scientific">Mesobacillus boroniphilus</name>
    <dbReference type="NCBI Taxonomy" id="308892"/>
    <lineage>
        <taxon>Bacteria</taxon>
        <taxon>Bacillati</taxon>
        <taxon>Bacillota</taxon>
        <taxon>Bacilli</taxon>
        <taxon>Bacillales</taxon>
        <taxon>Bacillaceae</taxon>
        <taxon>Mesobacillus</taxon>
    </lineage>
</organism>
<dbReference type="GO" id="GO:0008270">
    <property type="term" value="F:zinc ion binding"/>
    <property type="evidence" value="ECO:0007669"/>
    <property type="project" value="InterPro"/>
</dbReference>
<name>A0A944GYP5_9BACI</name>
<keyword evidence="4" id="KW-0479">Metal-binding</keyword>
<dbReference type="PANTHER" id="PTHR11705:SF143">
    <property type="entry name" value="SLL0236 PROTEIN"/>
    <property type="match status" value="1"/>
</dbReference>
<dbReference type="SUPFAM" id="SSF53187">
    <property type="entry name" value="Zn-dependent exopeptidases"/>
    <property type="match status" value="1"/>
</dbReference>
<dbReference type="InterPro" id="IPR057246">
    <property type="entry name" value="CARBOXYPEPT_ZN_1"/>
</dbReference>
<dbReference type="Proteomes" id="UP000761411">
    <property type="component" value="Unassembled WGS sequence"/>
</dbReference>
<keyword evidence="12" id="KW-0732">Signal</keyword>
<dbReference type="GO" id="GO:0004181">
    <property type="term" value="F:metallocarboxypeptidase activity"/>
    <property type="evidence" value="ECO:0007669"/>
    <property type="project" value="InterPro"/>
</dbReference>
<comment type="similarity">
    <text evidence="2 10">Belongs to the peptidase M14 family.</text>
</comment>
<feature type="chain" id="PRO_5037567409" description="Peptidase M14 domain-containing protein" evidence="12">
    <location>
        <begin position="22"/>
        <end position="650"/>
    </location>
</feature>
<dbReference type="GO" id="GO:0005615">
    <property type="term" value="C:extracellular space"/>
    <property type="evidence" value="ECO:0007669"/>
    <property type="project" value="TreeGrafter"/>
</dbReference>
<dbReference type="PROSITE" id="PS51170">
    <property type="entry name" value="CW"/>
    <property type="match status" value="1"/>
</dbReference>
<evidence type="ECO:0000256" key="11">
    <source>
        <dbReference type="SAM" id="MobiDB-lite"/>
    </source>
</evidence>
<dbReference type="Gene3D" id="2.10.270.10">
    <property type="entry name" value="Cholin Binding"/>
    <property type="match status" value="3"/>
</dbReference>
<gene>
    <name evidence="14" type="ORF">DYI25_15070</name>
</gene>
<dbReference type="GO" id="GO:0006508">
    <property type="term" value="P:proteolysis"/>
    <property type="evidence" value="ECO:0007669"/>
    <property type="project" value="UniProtKB-KW"/>
</dbReference>
<feature type="region of interest" description="Disordered" evidence="11">
    <location>
        <begin position="31"/>
        <end position="167"/>
    </location>
</feature>
<dbReference type="RefSeq" id="WP_213370332.1">
    <property type="nucleotide sequence ID" value="NZ_QTKX01000002.1"/>
</dbReference>
<evidence type="ECO:0000256" key="10">
    <source>
        <dbReference type="PROSITE-ProRule" id="PRU01379"/>
    </source>
</evidence>
<dbReference type="SMART" id="SM00631">
    <property type="entry name" value="Zn_pept"/>
    <property type="match status" value="1"/>
</dbReference>
<keyword evidence="3" id="KW-0645">Protease</keyword>
<feature type="repeat" description="Cell wall-binding" evidence="9">
    <location>
        <begin position="205"/>
        <end position="224"/>
    </location>
</feature>
<keyword evidence="7" id="KW-0862">Zinc</keyword>
<feature type="signal peptide" evidence="12">
    <location>
        <begin position="1"/>
        <end position="21"/>
    </location>
</feature>
<keyword evidence="6" id="KW-0378">Hydrolase</keyword>
<evidence type="ECO:0000256" key="3">
    <source>
        <dbReference type="ARBA" id="ARBA00022670"/>
    </source>
</evidence>
<accession>A0A944GYP5</accession>
<evidence type="ECO:0000256" key="7">
    <source>
        <dbReference type="ARBA" id="ARBA00022833"/>
    </source>
</evidence>
<feature type="domain" description="Peptidase M14" evidence="13">
    <location>
        <begin position="353"/>
        <end position="647"/>
    </location>
</feature>
<dbReference type="InterPro" id="IPR034274">
    <property type="entry name" value="ENP1_M14_CPD"/>
</dbReference>
<comment type="caution">
    <text evidence="14">The sequence shown here is derived from an EMBL/GenBank/DDBJ whole genome shotgun (WGS) entry which is preliminary data.</text>
</comment>